<feature type="transmembrane region" description="Helical" evidence="1">
    <location>
        <begin position="63"/>
        <end position="84"/>
    </location>
</feature>
<dbReference type="HOGENOM" id="CLU_2026535_0_0_1"/>
<reference evidence="3" key="1">
    <citation type="journal article" date="2013" name="Mol. Plant Microbe Interact.">
        <title>Global aspects of pacC regulation of pathogenicity genes in Colletotrichum gloeosporioides as revealed by transcriptome analysis.</title>
        <authorList>
            <person name="Alkan N."/>
            <person name="Meng X."/>
            <person name="Friedlander G."/>
            <person name="Reuveni E."/>
            <person name="Sukno S."/>
            <person name="Sherman A."/>
            <person name="Thon M."/>
            <person name="Fluhr R."/>
            <person name="Prusky D."/>
        </authorList>
    </citation>
    <scope>NUCLEOTIDE SEQUENCE [LARGE SCALE GENOMIC DNA]</scope>
    <source>
        <strain evidence="3">Cg-14</strain>
    </source>
</reference>
<protein>
    <submittedName>
        <fullName evidence="2">Uncharacterized protein</fullName>
    </submittedName>
</protein>
<keyword evidence="1" id="KW-0472">Membrane</keyword>
<evidence type="ECO:0000313" key="2">
    <source>
        <dbReference type="EMBL" id="EQB52792.1"/>
    </source>
</evidence>
<accession>T0KBN7</accession>
<gene>
    <name evidence="2" type="ORF">CGLO_07551</name>
</gene>
<comment type="caution">
    <text evidence="2">The sequence shown here is derived from an EMBL/GenBank/DDBJ whole genome shotgun (WGS) entry which is preliminary data.</text>
</comment>
<feature type="transmembrane region" description="Helical" evidence="1">
    <location>
        <begin position="33"/>
        <end position="51"/>
    </location>
</feature>
<keyword evidence="1" id="KW-1133">Transmembrane helix</keyword>
<dbReference type="Proteomes" id="UP000015530">
    <property type="component" value="Unassembled WGS sequence"/>
</dbReference>
<feature type="transmembrane region" description="Helical" evidence="1">
    <location>
        <begin position="96"/>
        <end position="118"/>
    </location>
</feature>
<dbReference type="EMBL" id="AMYD01001512">
    <property type="protein sequence ID" value="EQB52792.1"/>
    <property type="molecule type" value="Genomic_DNA"/>
</dbReference>
<evidence type="ECO:0000313" key="3">
    <source>
        <dbReference type="Proteomes" id="UP000015530"/>
    </source>
</evidence>
<keyword evidence="1" id="KW-0812">Transmembrane</keyword>
<evidence type="ECO:0000256" key="1">
    <source>
        <dbReference type="SAM" id="Phobius"/>
    </source>
</evidence>
<dbReference type="AlphaFoldDB" id="T0KBN7"/>
<proteinExistence type="predicted"/>
<sequence>MSRSPAFQALSVLLLVTDFYFGLGMFLDWIYDNAIVDILLIATLCVCAAMVSRRLRNASGISVCGYLAFCTAVGRQALGVIYAMTPDLAWDLRMVARIAILHFYDVEFILTFSLVAAFSPPM</sequence>
<organism evidence="2 3">
    <name type="scientific">Colletotrichum gloeosporioides (strain Cg-14)</name>
    <name type="common">Anthracnose fungus</name>
    <name type="synonym">Glomerella cingulata</name>
    <dbReference type="NCBI Taxonomy" id="1237896"/>
    <lineage>
        <taxon>Eukaryota</taxon>
        <taxon>Fungi</taxon>
        <taxon>Dikarya</taxon>
        <taxon>Ascomycota</taxon>
        <taxon>Pezizomycotina</taxon>
        <taxon>Sordariomycetes</taxon>
        <taxon>Hypocreomycetidae</taxon>
        <taxon>Glomerellales</taxon>
        <taxon>Glomerellaceae</taxon>
        <taxon>Colletotrichum</taxon>
        <taxon>Colletotrichum gloeosporioides species complex</taxon>
    </lineage>
</organism>
<name>T0KBN7_COLGC</name>
<feature type="transmembrane region" description="Helical" evidence="1">
    <location>
        <begin position="7"/>
        <end position="27"/>
    </location>
</feature>